<evidence type="ECO:0000313" key="9">
    <source>
        <dbReference type="Proteomes" id="UP001499967"/>
    </source>
</evidence>
<dbReference type="Gene3D" id="1.20.1740.10">
    <property type="entry name" value="Amino acid/polyamine transporter I"/>
    <property type="match status" value="1"/>
</dbReference>
<dbReference type="PANTHER" id="PTHR42770">
    <property type="entry name" value="AMINO ACID TRANSPORTER-RELATED"/>
    <property type="match status" value="1"/>
</dbReference>
<feature type="transmembrane region" description="Helical" evidence="7">
    <location>
        <begin position="365"/>
        <end position="380"/>
    </location>
</feature>
<dbReference type="InterPro" id="IPR002293">
    <property type="entry name" value="AA/rel_permease1"/>
</dbReference>
<gene>
    <name evidence="8" type="ORF">GCM10009559_53470</name>
</gene>
<dbReference type="Proteomes" id="UP001499967">
    <property type="component" value="Unassembled WGS sequence"/>
</dbReference>
<feature type="transmembrane region" description="Helical" evidence="7">
    <location>
        <begin position="177"/>
        <end position="198"/>
    </location>
</feature>
<evidence type="ECO:0000256" key="2">
    <source>
        <dbReference type="ARBA" id="ARBA00022475"/>
    </source>
</evidence>
<dbReference type="RefSeq" id="WP_343944349.1">
    <property type="nucleotide sequence ID" value="NZ_BAAAHP010000164.1"/>
</dbReference>
<evidence type="ECO:0000256" key="5">
    <source>
        <dbReference type="ARBA" id="ARBA00023136"/>
    </source>
</evidence>
<feature type="transmembrane region" description="Helical" evidence="7">
    <location>
        <begin position="210"/>
        <end position="233"/>
    </location>
</feature>
<feature type="transmembrane region" description="Helical" evidence="7">
    <location>
        <begin position="142"/>
        <end position="165"/>
    </location>
</feature>
<evidence type="ECO:0000256" key="7">
    <source>
        <dbReference type="SAM" id="Phobius"/>
    </source>
</evidence>
<feature type="transmembrane region" description="Helical" evidence="7">
    <location>
        <begin position="76"/>
        <end position="95"/>
    </location>
</feature>
<evidence type="ECO:0000256" key="4">
    <source>
        <dbReference type="ARBA" id="ARBA00022989"/>
    </source>
</evidence>
<dbReference type="EMBL" id="BAAAHP010000164">
    <property type="protein sequence ID" value="GAA0895974.1"/>
    <property type="molecule type" value="Genomic_DNA"/>
</dbReference>
<accession>A0ABN1N769</accession>
<evidence type="ECO:0000313" key="8">
    <source>
        <dbReference type="EMBL" id="GAA0895974.1"/>
    </source>
</evidence>
<feature type="transmembrane region" description="Helical" evidence="7">
    <location>
        <begin position="115"/>
        <end position="135"/>
    </location>
</feature>
<protein>
    <submittedName>
        <fullName evidence="8">Amino acid permease</fullName>
    </submittedName>
</protein>
<evidence type="ECO:0000256" key="6">
    <source>
        <dbReference type="SAM" id="MobiDB-lite"/>
    </source>
</evidence>
<comment type="caution">
    <text evidence="8">The sequence shown here is derived from an EMBL/GenBank/DDBJ whole genome shotgun (WGS) entry which is preliminary data.</text>
</comment>
<feature type="transmembrane region" description="Helical" evidence="7">
    <location>
        <begin position="336"/>
        <end position="358"/>
    </location>
</feature>
<keyword evidence="9" id="KW-1185">Reference proteome</keyword>
<dbReference type="PANTHER" id="PTHR42770:SF13">
    <property type="entry name" value="L-METHIONINE_BRANCHED-CHAIN AMINO ACID EXPORTER YJEH"/>
    <property type="match status" value="1"/>
</dbReference>
<dbReference type="Pfam" id="PF13520">
    <property type="entry name" value="AA_permease_2"/>
    <property type="match status" value="1"/>
</dbReference>
<comment type="subcellular location">
    <subcellularLocation>
        <location evidence="1">Cell membrane</location>
        <topology evidence="1">Multi-pass membrane protein</topology>
    </subcellularLocation>
</comment>
<evidence type="ECO:0000256" key="1">
    <source>
        <dbReference type="ARBA" id="ARBA00004651"/>
    </source>
</evidence>
<name>A0ABN1N769_9PSEU</name>
<feature type="transmembrane region" description="Helical" evidence="7">
    <location>
        <begin position="386"/>
        <end position="403"/>
    </location>
</feature>
<keyword evidence="4 7" id="KW-1133">Transmembrane helix</keyword>
<organism evidence="8 9">
    <name type="scientific">Pseudonocardia zijingensis</name>
    <dbReference type="NCBI Taxonomy" id="153376"/>
    <lineage>
        <taxon>Bacteria</taxon>
        <taxon>Bacillati</taxon>
        <taxon>Actinomycetota</taxon>
        <taxon>Actinomycetes</taxon>
        <taxon>Pseudonocardiales</taxon>
        <taxon>Pseudonocardiaceae</taxon>
        <taxon>Pseudonocardia</taxon>
    </lineage>
</organism>
<proteinExistence type="predicted"/>
<evidence type="ECO:0000256" key="3">
    <source>
        <dbReference type="ARBA" id="ARBA00022692"/>
    </source>
</evidence>
<reference evidence="8 9" key="1">
    <citation type="journal article" date="2019" name="Int. J. Syst. Evol. Microbiol.">
        <title>The Global Catalogue of Microorganisms (GCM) 10K type strain sequencing project: providing services to taxonomists for standard genome sequencing and annotation.</title>
        <authorList>
            <consortium name="The Broad Institute Genomics Platform"/>
            <consortium name="The Broad Institute Genome Sequencing Center for Infectious Disease"/>
            <person name="Wu L."/>
            <person name="Ma J."/>
        </authorList>
    </citation>
    <scope>NUCLEOTIDE SEQUENCE [LARGE SCALE GENOMIC DNA]</scope>
    <source>
        <strain evidence="8 9">JCM 11117</strain>
    </source>
</reference>
<feature type="transmembrane region" description="Helical" evidence="7">
    <location>
        <begin position="308"/>
        <end position="330"/>
    </location>
</feature>
<feature type="transmembrane region" description="Helical" evidence="7">
    <location>
        <begin position="35"/>
        <end position="55"/>
    </location>
</feature>
<dbReference type="InterPro" id="IPR050367">
    <property type="entry name" value="APC_superfamily"/>
</dbReference>
<keyword evidence="5 7" id="KW-0472">Membrane</keyword>
<keyword evidence="2" id="KW-1003">Cell membrane</keyword>
<feature type="region of interest" description="Disordered" evidence="6">
    <location>
        <begin position="465"/>
        <end position="496"/>
    </location>
</feature>
<feature type="transmembrane region" description="Helical" evidence="7">
    <location>
        <begin position="262"/>
        <end position="287"/>
    </location>
</feature>
<keyword evidence="3 7" id="KW-0812">Transmembrane</keyword>
<dbReference type="PIRSF" id="PIRSF006060">
    <property type="entry name" value="AA_transporter"/>
    <property type="match status" value="1"/>
</dbReference>
<sequence length="496" mass="51372">MGAVAGTFMALSAVLGSGMMILPGVSYHQLGRSAWLPWTIAAVSVIPLLCCYGWLGRRYPSASGVAHYAEVALGRTTGRAVGIIAAIGLLSIIPATATTGGRYIAQFSGVESATWSFPIIVLVGATAAAHIGANLSSRVQVGLITGLFVLVTCISVAALGVHGFVPPPADTLPEGDLGIVLTAVYVAFAGWETVAFTFEEHKRSDLIPRIFATSYVIVVALYAILLLGLLVAVDSTDPRLDSAPLLALAQRSLGSLAEPATLLVVTACIVANVFAATFALSRLIFGLARSGYLPAVLTRTRDADGNPVYAVLAVGSVLTPIAALSASGLFPLEVLFGVTGGLYFVLYGIGVAAFAVLAPGTGPKAVAAVGAATVVAVTVIGGQSMWLSWAAFLLALGVVALFGRRAPAVDPAEPATIEFPTVPLRVPAFAGVDQRTVELPRAPVRRPVPHPPHPPVRMAHPARTPVPARGFTAPPRQVHGVARRQPDRPPRAPWRG</sequence>